<reference evidence="8 9" key="1">
    <citation type="submission" date="2017-04" db="EMBL/GenBank/DDBJ databases">
        <authorList>
            <person name="Afonso C.L."/>
            <person name="Miller P.J."/>
            <person name="Scott M.A."/>
            <person name="Spackman E."/>
            <person name="Goraichik I."/>
            <person name="Dimitrov K.M."/>
            <person name="Suarez D.L."/>
            <person name="Swayne D.E."/>
        </authorList>
    </citation>
    <scope>NUCLEOTIDE SEQUENCE [LARGE SCALE GENOMIC DNA]</scope>
    <source>
        <strain evidence="8 9">DSM 23236</strain>
    </source>
</reference>
<dbReference type="OrthoDB" id="9780815at2"/>
<evidence type="ECO:0000256" key="6">
    <source>
        <dbReference type="SAM" id="SignalP"/>
    </source>
</evidence>
<dbReference type="PANTHER" id="PTHR30457:SF0">
    <property type="entry name" value="PHOSPHATASE, PUTATIVE (AFU_ORTHOLOGUE AFUA_4G01070)-RELATED"/>
    <property type="match status" value="1"/>
</dbReference>
<evidence type="ECO:0000256" key="5">
    <source>
        <dbReference type="ARBA" id="ARBA00022801"/>
    </source>
</evidence>
<protein>
    <recommendedName>
        <fullName evidence="3">5'-nucleotidase</fullName>
        <ecNumber evidence="3">3.1.3.5</ecNumber>
    </recommendedName>
</protein>
<evidence type="ECO:0000256" key="2">
    <source>
        <dbReference type="ARBA" id="ARBA00011062"/>
    </source>
</evidence>
<dbReference type="InterPro" id="IPR030048">
    <property type="entry name" value="SurE"/>
</dbReference>
<evidence type="ECO:0000256" key="3">
    <source>
        <dbReference type="ARBA" id="ARBA00012643"/>
    </source>
</evidence>
<dbReference type="EMBL" id="FWXD01000001">
    <property type="protein sequence ID" value="SMC16164.1"/>
    <property type="molecule type" value="Genomic_DNA"/>
</dbReference>
<evidence type="ECO:0000256" key="4">
    <source>
        <dbReference type="ARBA" id="ARBA00022723"/>
    </source>
</evidence>
<dbReference type="InterPro" id="IPR002828">
    <property type="entry name" value="SurE-like_Pase/nucleotidase"/>
</dbReference>
<proteinExistence type="inferred from homology"/>
<evidence type="ECO:0000313" key="9">
    <source>
        <dbReference type="Proteomes" id="UP000192761"/>
    </source>
</evidence>
<dbReference type="AlphaFoldDB" id="A0A1W1WX01"/>
<dbReference type="RefSeq" id="WP_084088599.1">
    <property type="nucleotide sequence ID" value="NZ_FWXD01000001.1"/>
</dbReference>
<sequence>MKFNRIAVALLAVGAASPAFALNILLTNDDGFAAPNIRALYAKLKAAGHDVIVSAPCQNQSGKGASLNFLTPLTPLTKDCRGGAVKAGAPGVGIDPSIADINYVDGTPVMATMYGLDVLAPARWGKAPDVVISGPNEGQNLGAIVNTSGTVSNAVFAANRGLPSIAISADTNTTDNAVLADEVAMLSLKLLAALQAKAGTGPLLPAGVALNVNFPTFTSGGSAKLPWVFARFGTFSTTTPKFVADLSKDPIASGYGVKVPYPGVTFAIGGTPTGAEADNEAALNAKGNVTVTAMQVGFEARPQSQQWLRLRLRDLLAK</sequence>
<gene>
    <name evidence="8" type="ORF">SAMN02745857_00116</name>
</gene>
<feature type="signal peptide" evidence="6">
    <location>
        <begin position="1"/>
        <end position="21"/>
    </location>
</feature>
<feature type="domain" description="Survival protein SurE-like phosphatase/nucleotidase" evidence="7">
    <location>
        <begin position="24"/>
        <end position="218"/>
    </location>
</feature>
<dbReference type="GO" id="GO:0008253">
    <property type="term" value="F:5'-nucleotidase activity"/>
    <property type="evidence" value="ECO:0007669"/>
    <property type="project" value="UniProtKB-EC"/>
</dbReference>
<keyword evidence="4" id="KW-0479">Metal-binding</keyword>
<dbReference type="SUPFAM" id="SSF64167">
    <property type="entry name" value="SurE-like"/>
    <property type="match status" value="1"/>
</dbReference>
<dbReference type="GO" id="GO:0046872">
    <property type="term" value="F:metal ion binding"/>
    <property type="evidence" value="ECO:0007669"/>
    <property type="project" value="UniProtKB-KW"/>
</dbReference>
<dbReference type="InterPro" id="IPR036523">
    <property type="entry name" value="SurE-like_sf"/>
</dbReference>
<evidence type="ECO:0000256" key="1">
    <source>
        <dbReference type="ARBA" id="ARBA00000815"/>
    </source>
</evidence>
<accession>A0A1W1WX01</accession>
<dbReference type="Gene3D" id="3.40.1210.10">
    <property type="entry name" value="Survival protein SurE-like phosphatase/nucleotidase"/>
    <property type="match status" value="1"/>
</dbReference>
<organism evidence="8 9">
    <name type="scientific">Andreprevotia lacus DSM 23236</name>
    <dbReference type="NCBI Taxonomy" id="1121001"/>
    <lineage>
        <taxon>Bacteria</taxon>
        <taxon>Pseudomonadati</taxon>
        <taxon>Pseudomonadota</taxon>
        <taxon>Betaproteobacteria</taxon>
        <taxon>Neisseriales</taxon>
        <taxon>Chitinibacteraceae</taxon>
        <taxon>Andreprevotia</taxon>
    </lineage>
</organism>
<comment type="catalytic activity">
    <reaction evidence="1">
        <text>a ribonucleoside 5'-phosphate + H2O = a ribonucleoside + phosphate</text>
        <dbReference type="Rhea" id="RHEA:12484"/>
        <dbReference type="ChEBI" id="CHEBI:15377"/>
        <dbReference type="ChEBI" id="CHEBI:18254"/>
        <dbReference type="ChEBI" id="CHEBI:43474"/>
        <dbReference type="ChEBI" id="CHEBI:58043"/>
        <dbReference type="EC" id="3.1.3.5"/>
    </reaction>
</comment>
<keyword evidence="9" id="KW-1185">Reference proteome</keyword>
<evidence type="ECO:0000259" key="7">
    <source>
        <dbReference type="Pfam" id="PF01975"/>
    </source>
</evidence>
<dbReference type="EC" id="3.1.3.5" evidence="3"/>
<feature type="chain" id="PRO_5012800096" description="5'-nucleotidase" evidence="6">
    <location>
        <begin position="22"/>
        <end position="318"/>
    </location>
</feature>
<dbReference type="PANTHER" id="PTHR30457">
    <property type="entry name" value="5'-NUCLEOTIDASE SURE"/>
    <property type="match status" value="1"/>
</dbReference>
<keyword evidence="5" id="KW-0378">Hydrolase</keyword>
<dbReference type="STRING" id="1121001.SAMN02745857_00116"/>
<evidence type="ECO:0000313" key="8">
    <source>
        <dbReference type="EMBL" id="SMC16164.1"/>
    </source>
</evidence>
<name>A0A1W1WX01_9NEIS</name>
<keyword evidence="6" id="KW-0732">Signal</keyword>
<comment type="similarity">
    <text evidence="2">Belongs to the SurE nucleotidase family.</text>
</comment>
<dbReference type="Proteomes" id="UP000192761">
    <property type="component" value="Unassembled WGS sequence"/>
</dbReference>
<dbReference type="Pfam" id="PF01975">
    <property type="entry name" value="SurE"/>
    <property type="match status" value="1"/>
</dbReference>